<dbReference type="CDD" id="cd20519">
    <property type="entry name" value="CYCLIN_CCNE_rpt1"/>
    <property type="match status" value="1"/>
</dbReference>
<gene>
    <name evidence="12" type="ORF">PoB_002246300</name>
</gene>
<feature type="domain" description="Cyclin-like" evidence="10">
    <location>
        <begin position="503"/>
        <end position="588"/>
    </location>
</feature>
<feature type="compositionally biased region" description="Polar residues" evidence="9">
    <location>
        <begin position="321"/>
        <end position="336"/>
    </location>
</feature>
<dbReference type="GO" id="GO:0051301">
    <property type="term" value="P:cell division"/>
    <property type="evidence" value="ECO:0007669"/>
    <property type="project" value="UniProtKB-KW"/>
</dbReference>
<keyword evidence="5 8" id="KW-0195">Cyclin</keyword>
<reference evidence="12 13" key="1">
    <citation type="journal article" date="2021" name="Elife">
        <title>Chloroplast acquisition without the gene transfer in kleptoplastic sea slugs, Plakobranchus ocellatus.</title>
        <authorList>
            <person name="Maeda T."/>
            <person name="Takahashi S."/>
            <person name="Yoshida T."/>
            <person name="Shimamura S."/>
            <person name="Takaki Y."/>
            <person name="Nagai Y."/>
            <person name="Toyoda A."/>
            <person name="Suzuki Y."/>
            <person name="Arimoto A."/>
            <person name="Ishii H."/>
            <person name="Satoh N."/>
            <person name="Nishiyama T."/>
            <person name="Hasebe M."/>
            <person name="Maruyama T."/>
            <person name="Minagawa J."/>
            <person name="Obokata J."/>
            <person name="Shigenobu S."/>
        </authorList>
    </citation>
    <scope>NUCLEOTIDE SEQUENCE [LARGE SCALE GENOMIC DNA]</scope>
</reference>
<dbReference type="InterPro" id="IPR004367">
    <property type="entry name" value="Cyclin_C-dom"/>
</dbReference>
<evidence type="ECO:0000256" key="2">
    <source>
        <dbReference type="ARBA" id="ARBA00007143"/>
    </source>
</evidence>
<dbReference type="PANTHER" id="PTHR10177">
    <property type="entry name" value="CYCLINS"/>
    <property type="match status" value="1"/>
</dbReference>
<dbReference type="InterPro" id="IPR036915">
    <property type="entry name" value="Cyclin-like_sf"/>
</dbReference>
<accession>A0AAV3ZM89</accession>
<proteinExistence type="inferred from homology"/>
<dbReference type="SMART" id="SM00385">
    <property type="entry name" value="CYCLIN"/>
    <property type="match status" value="1"/>
</dbReference>
<dbReference type="AlphaFoldDB" id="A0AAV3ZM89"/>
<dbReference type="GO" id="GO:0005634">
    <property type="term" value="C:nucleus"/>
    <property type="evidence" value="ECO:0007669"/>
    <property type="project" value="UniProtKB-SubCell"/>
</dbReference>
<feature type="region of interest" description="Disordered" evidence="9">
    <location>
        <begin position="193"/>
        <end position="216"/>
    </location>
</feature>
<organism evidence="12 13">
    <name type="scientific">Plakobranchus ocellatus</name>
    <dbReference type="NCBI Taxonomy" id="259542"/>
    <lineage>
        <taxon>Eukaryota</taxon>
        <taxon>Metazoa</taxon>
        <taxon>Spiralia</taxon>
        <taxon>Lophotrochozoa</taxon>
        <taxon>Mollusca</taxon>
        <taxon>Gastropoda</taxon>
        <taxon>Heterobranchia</taxon>
        <taxon>Euthyneura</taxon>
        <taxon>Panpulmonata</taxon>
        <taxon>Sacoglossa</taxon>
        <taxon>Placobranchoidea</taxon>
        <taxon>Plakobranchidae</taxon>
        <taxon>Plakobranchus</taxon>
    </lineage>
</organism>
<comment type="similarity">
    <text evidence="2">Belongs to the cyclin family. Cyclin E subfamily.</text>
</comment>
<evidence type="ECO:0000256" key="3">
    <source>
        <dbReference type="ARBA" id="ARBA00022553"/>
    </source>
</evidence>
<dbReference type="Pfam" id="PF02984">
    <property type="entry name" value="Cyclin_C"/>
    <property type="match status" value="1"/>
</dbReference>
<evidence type="ECO:0000256" key="4">
    <source>
        <dbReference type="ARBA" id="ARBA00022618"/>
    </source>
</evidence>
<keyword evidence="3" id="KW-0597">Phosphoprotein</keyword>
<evidence type="ECO:0000256" key="6">
    <source>
        <dbReference type="ARBA" id="ARBA00023242"/>
    </source>
</evidence>
<protein>
    <submittedName>
        <fullName evidence="12">G1/s-specific cyclin-e1</fullName>
    </submittedName>
</protein>
<dbReference type="EMBL" id="BLXT01002595">
    <property type="protein sequence ID" value="GFN95957.1"/>
    <property type="molecule type" value="Genomic_DNA"/>
</dbReference>
<keyword evidence="13" id="KW-1185">Reference proteome</keyword>
<name>A0AAV3ZM89_9GAST</name>
<evidence type="ECO:0000259" key="11">
    <source>
        <dbReference type="SMART" id="SM01332"/>
    </source>
</evidence>
<evidence type="ECO:0000256" key="8">
    <source>
        <dbReference type="RuleBase" id="RU000383"/>
    </source>
</evidence>
<comment type="caution">
    <text evidence="12">The sequence shown here is derived from an EMBL/GenBank/DDBJ whole genome shotgun (WGS) entry which is preliminary data.</text>
</comment>
<dbReference type="FunFam" id="1.10.472.10:FF:000024">
    <property type="entry name" value="G1/S-specific cyclin-E1"/>
    <property type="match status" value="1"/>
</dbReference>
<dbReference type="SUPFAM" id="SSF47954">
    <property type="entry name" value="Cyclin-like"/>
    <property type="match status" value="2"/>
</dbReference>
<dbReference type="PROSITE" id="PS00292">
    <property type="entry name" value="CYCLINS"/>
    <property type="match status" value="1"/>
</dbReference>
<keyword evidence="4" id="KW-0132">Cell division</keyword>
<dbReference type="InterPro" id="IPR006671">
    <property type="entry name" value="Cyclin_N"/>
</dbReference>
<dbReference type="Pfam" id="PF00134">
    <property type="entry name" value="Cyclin_N"/>
    <property type="match status" value="1"/>
</dbReference>
<comment type="subcellular location">
    <subcellularLocation>
        <location evidence="1">Nucleus</location>
    </subcellularLocation>
</comment>
<keyword evidence="6" id="KW-0539">Nucleus</keyword>
<dbReference type="SMART" id="SM01332">
    <property type="entry name" value="Cyclin_C"/>
    <property type="match status" value="1"/>
</dbReference>
<dbReference type="InterPro" id="IPR048258">
    <property type="entry name" value="Cyclins_cyclin-box"/>
</dbReference>
<evidence type="ECO:0000259" key="10">
    <source>
        <dbReference type="SMART" id="SM00385"/>
    </source>
</evidence>
<evidence type="ECO:0000313" key="13">
    <source>
        <dbReference type="Proteomes" id="UP000735302"/>
    </source>
</evidence>
<dbReference type="Gene3D" id="1.10.472.10">
    <property type="entry name" value="Cyclin-like"/>
    <property type="match status" value="2"/>
</dbReference>
<evidence type="ECO:0000313" key="12">
    <source>
        <dbReference type="EMBL" id="GFN95957.1"/>
    </source>
</evidence>
<evidence type="ECO:0000256" key="7">
    <source>
        <dbReference type="ARBA" id="ARBA00023306"/>
    </source>
</evidence>
<feature type="region of interest" description="Disordered" evidence="9">
    <location>
        <begin position="761"/>
        <end position="780"/>
    </location>
</feature>
<dbReference type="InterPro" id="IPR039361">
    <property type="entry name" value="Cyclin"/>
</dbReference>
<feature type="region of interest" description="Disordered" evidence="9">
    <location>
        <begin position="317"/>
        <end position="336"/>
    </location>
</feature>
<feature type="compositionally biased region" description="Acidic residues" evidence="9">
    <location>
        <begin position="205"/>
        <end position="214"/>
    </location>
</feature>
<sequence>MDDSNNGLETPLKSLQLATGGTAGAGLGPCIASQMVDSTDGEKVMFYISDSECGDDEDADPFLLADVKEGECTDGECEYCAAFDDEDDDDDNCDEARSDDYDTNQRWGGMTKDHHSGYYGDIGQGLHACSGAEPPVYRPGARVLSLCDSGEEYGSNREMHEDHSAGHLEEDYFVEEDGTVSVVRLHTRKNLGALPERMSSHDGNSDDYDDEPSGENERLVEEDYYVEEDGSVSVVRLHYGRKRAINHHFVVSAKSPLLPTPSPQYDQPPKLCNIAANAAHAMGNHSFASHHEDQCSKSLGAAIPAQAIVLASPSGHDMVPSCSSRPQSHSGACGEQNLTSADSQIREALRLAMLQCGPAAQAPDGRNAAHHSANQWISSSLVPTSQEEQWEDNQQDEVDGTFLELPGRRRPVKVVPESTKMTGRSPPVENFKKFRSLDFQLRFENFFSTPPSSVSSPLPFFNWAESNDVWQNMLKKEQTFQRDPGMFKNHPELQPRMRSILLDWLSEVCEVYRLHKETFMLAVDFIDRYLSVTTNVPKTQLQLLGISSLFVAAKLEEIYPPKLSEFAYVTDSACTEQEIIKQEMIIVKALKWDLTPMTTNAWLSVYLQVANIDHIHDPALGFVFPQFSTHAFIQISRLCDLSVMDAGSLQFRYSVLAASALYHHTNQHVVKEVSGLNWADLYPCVRWMAPFAKAILEVGQSPMKFFPQISNEDAHNIQTHNVDMALLDRALTHQALMEERECLTTSSPLDLTSQLVCLLEPPGSSSQSTDRGYGSGSELSQEQNIFTAVTTRDEDDVVMETTGTCATTTISALPVTGAHCVEDSSVEAVGVSEQQHVRS</sequence>
<evidence type="ECO:0000256" key="9">
    <source>
        <dbReference type="SAM" id="MobiDB-lite"/>
    </source>
</evidence>
<keyword evidence="7" id="KW-0131">Cell cycle</keyword>
<dbReference type="Proteomes" id="UP000735302">
    <property type="component" value="Unassembled WGS sequence"/>
</dbReference>
<dbReference type="InterPro" id="IPR013763">
    <property type="entry name" value="Cyclin-like_dom"/>
</dbReference>
<feature type="domain" description="Cyclin C-terminal" evidence="11">
    <location>
        <begin position="597"/>
        <end position="723"/>
    </location>
</feature>
<evidence type="ECO:0000256" key="1">
    <source>
        <dbReference type="ARBA" id="ARBA00004123"/>
    </source>
</evidence>
<evidence type="ECO:0000256" key="5">
    <source>
        <dbReference type="ARBA" id="ARBA00023127"/>
    </source>
</evidence>